<organism evidence="2 3">
    <name type="scientific">Synaphobranchus kaupii</name>
    <name type="common">Kaup's arrowtooth eel</name>
    <dbReference type="NCBI Taxonomy" id="118154"/>
    <lineage>
        <taxon>Eukaryota</taxon>
        <taxon>Metazoa</taxon>
        <taxon>Chordata</taxon>
        <taxon>Craniata</taxon>
        <taxon>Vertebrata</taxon>
        <taxon>Euteleostomi</taxon>
        <taxon>Actinopterygii</taxon>
        <taxon>Neopterygii</taxon>
        <taxon>Teleostei</taxon>
        <taxon>Anguilliformes</taxon>
        <taxon>Synaphobranchidae</taxon>
        <taxon>Synaphobranchus</taxon>
    </lineage>
</organism>
<evidence type="ECO:0000313" key="2">
    <source>
        <dbReference type="EMBL" id="KAJ8366046.1"/>
    </source>
</evidence>
<dbReference type="AlphaFoldDB" id="A0A9Q1FUE0"/>
<feature type="compositionally biased region" description="Polar residues" evidence="1">
    <location>
        <begin position="114"/>
        <end position="123"/>
    </location>
</feature>
<proteinExistence type="predicted"/>
<dbReference type="EMBL" id="JAINUF010000004">
    <property type="protein sequence ID" value="KAJ8366046.1"/>
    <property type="molecule type" value="Genomic_DNA"/>
</dbReference>
<feature type="region of interest" description="Disordered" evidence="1">
    <location>
        <begin position="99"/>
        <end position="127"/>
    </location>
</feature>
<feature type="region of interest" description="Disordered" evidence="1">
    <location>
        <begin position="258"/>
        <end position="302"/>
    </location>
</feature>
<keyword evidence="3" id="KW-1185">Reference proteome</keyword>
<gene>
    <name evidence="2" type="ORF">SKAU_G00148770</name>
</gene>
<accession>A0A9Q1FUE0</accession>
<protein>
    <submittedName>
        <fullName evidence="2">Uncharacterized protein</fullName>
    </submittedName>
</protein>
<sequence length="302" mass="32818">MQPVPMPGGTWRHRIGGEWEGGGTWEGKARPQTVPFDHPTCPGRVPVPDASAFQTRSQPVADKPDCFAFSTAAVAIAHLVFPSLSLSFPTAFGPTPHAQNGEPDFCLRPRENKPSSAERNASSAVRCKQTGGRHKDVFYLTIPRVYRCKVLTPRSANTESRRLRRVNALEEPLVEDTVGRPPRDPCVNTASAGNRCPALPLPTRAAYPCGLPVLRTGALAQVKLTRRRGDDITTVMSSEPQGARALKLFLDLWREPSERSGDEKTCLPQTANQKGSCDGGLPKSRRRAQATAESCCRSNPAS</sequence>
<dbReference type="Proteomes" id="UP001152622">
    <property type="component" value="Chromosome 4"/>
</dbReference>
<reference evidence="2" key="1">
    <citation type="journal article" date="2023" name="Science">
        <title>Genome structures resolve the early diversification of teleost fishes.</title>
        <authorList>
            <person name="Parey E."/>
            <person name="Louis A."/>
            <person name="Montfort J."/>
            <person name="Bouchez O."/>
            <person name="Roques C."/>
            <person name="Iampietro C."/>
            <person name="Lluch J."/>
            <person name="Castinel A."/>
            <person name="Donnadieu C."/>
            <person name="Desvignes T."/>
            <person name="Floi Bucao C."/>
            <person name="Jouanno E."/>
            <person name="Wen M."/>
            <person name="Mejri S."/>
            <person name="Dirks R."/>
            <person name="Jansen H."/>
            <person name="Henkel C."/>
            <person name="Chen W.J."/>
            <person name="Zahm M."/>
            <person name="Cabau C."/>
            <person name="Klopp C."/>
            <person name="Thompson A.W."/>
            <person name="Robinson-Rechavi M."/>
            <person name="Braasch I."/>
            <person name="Lecointre G."/>
            <person name="Bobe J."/>
            <person name="Postlethwait J.H."/>
            <person name="Berthelot C."/>
            <person name="Roest Crollius H."/>
            <person name="Guiguen Y."/>
        </authorList>
    </citation>
    <scope>NUCLEOTIDE SEQUENCE</scope>
    <source>
        <strain evidence="2">WJC10195</strain>
    </source>
</reference>
<evidence type="ECO:0000256" key="1">
    <source>
        <dbReference type="SAM" id="MobiDB-lite"/>
    </source>
</evidence>
<name>A0A9Q1FUE0_SYNKA</name>
<comment type="caution">
    <text evidence="2">The sequence shown here is derived from an EMBL/GenBank/DDBJ whole genome shotgun (WGS) entry which is preliminary data.</text>
</comment>
<feature type="region of interest" description="Disordered" evidence="1">
    <location>
        <begin position="1"/>
        <end position="29"/>
    </location>
</feature>
<evidence type="ECO:0000313" key="3">
    <source>
        <dbReference type="Proteomes" id="UP001152622"/>
    </source>
</evidence>